<keyword evidence="1" id="KW-0812">Transmembrane</keyword>
<gene>
    <name evidence="2" type="ORF">GH807_09965</name>
</gene>
<organism evidence="2 3">
    <name type="scientific">Acetobacterium tundrae</name>
    <dbReference type="NCBI Taxonomy" id="132932"/>
    <lineage>
        <taxon>Bacteria</taxon>
        <taxon>Bacillati</taxon>
        <taxon>Bacillota</taxon>
        <taxon>Clostridia</taxon>
        <taxon>Eubacteriales</taxon>
        <taxon>Eubacteriaceae</taxon>
        <taxon>Acetobacterium</taxon>
    </lineage>
</organism>
<sequence>MGNSKNNQEDTIESDGFDWLSEFRINQNTALNNNYIKDLINIISETQIFMVDLSYLSFGRDFTFIRFDKIIPTNLILDSTTRTLESIKKCCENTNFADAYTLLRKYRDDLFYYLYILTISKDINLLENSDKDSMNKHEKFILDWMEDKLSNLNSSEVLKAIGESEYLSSAIKKFNLQSAFKKMGDKLNNFVHSNGKSYYNEPLHRMGEKVEKYSKEFTQELDYITVAFLFLLVLVMPLCVMSYDYVDYLDCGDTPREGSQYWVAPFVQEYLKKHKSLLDENCDLYLKEETGMEFV</sequence>
<keyword evidence="1" id="KW-0472">Membrane</keyword>
<accession>A0ABR6WLI9</accession>
<name>A0ABR6WLI9_9FIRM</name>
<keyword evidence="3" id="KW-1185">Reference proteome</keyword>
<feature type="transmembrane region" description="Helical" evidence="1">
    <location>
        <begin position="221"/>
        <end position="243"/>
    </location>
</feature>
<protein>
    <submittedName>
        <fullName evidence="2">Uncharacterized protein</fullName>
    </submittedName>
</protein>
<comment type="caution">
    <text evidence="2">The sequence shown here is derived from an EMBL/GenBank/DDBJ whole genome shotgun (WGS) entry which is preliminary data.</text>
</comment>
<evidence type="ECO:0000256" key="1">
    <source>
        <dbReference type="SAM" id="Phobius"/>
    </source>
</evidence>
<evidence type="ECO:0000313" key="3">
    <source>
        <dbReference type="Proteomes" id="UP000653358"/>
    </source>
</evidence>
<reference evidence="2 3" key="1">
    <citation type="journal article" date="2020" name="mSystems">
        <title>Defining Genomic and Predicted Metabolic Features of the Acetobacterium Genus.</title>
        <authorList>
            <person name="Ross D.E."/>
            <person name="Marshall C.W."/>
            <person name="Gulliver D."/>
            <person name="May H.D."/>
            <person name="Norman R.S."/>
        </authorList>
    </citation>
    <scope>NUCLEOTIDE SEQUENCE [LARGE SCALE GENOMIC DNA]</scope>
    <source>
        <strain evidence="2 3">DSM 9173</strain>
    </source>
</reference>
<keyword evidence="1" id="KW-1133">Transmembrane helix</keyword>
<dbReference type="Proteomes" id="UP000653358">
    <property type="component" value="Unassembled WGS sequence"/>
</dbReference>
<evidence type="ECO:0000313" key="2">
    <source>
        <dbReference type="EMBL" id="MBC3797373.1"/>
    </source>
</evidence>
<dbReference type="RefSeq" id="WP_148606069.1">
    <property type="nucleotide sequence ID" value="NZ_RXYB01000030.1"/>
</dbReference>
<dbReference type="EMBL" id="WJBB01000010">
    <property type="protein sequence ID" value="MBC3797373.1"/>
    <property type="molecule type" value="Genomic_DNA"/>
</dbReference>
<proteinExistence type="predicted"/>